<comment type="caution">
    <text evidence="1">The sequence shown here is derived from an EMBL/GenBank/DDBJ whole genome shotgun (WGS) entry which is preliminary data.</text>
</comment>
<name>A0A916NBR6_9BACT</name>
<dbReference type="SUPFAM" id="SSF53756">
    <property type="entry name" value="UDP-Glycosyltransferase/glycogen phosphorylase"/>
    <property type="match status" value="1"/>
</dbReference>
<keyword evidence="2" id="KW-1185">Reference proteome</keyword>
<proteinExistence type="predicted"/>
<dbReference type="EMBL" id="CAJRAF010000002">
    <property type="protein sequence ID" value="CAG4999712.1"/>
    <property type="molecule type" value="Genomic_DNA"/>
</dbReference>
<protein>
    <submittedName>
        <fullName evidence="1">Uncharacterized protein</fullName>
    </submittedName>
</protein>
<gene>
    <name evidence="1" type="ORF">DYBT9275_02285</name>
</gene>
<organism evidence="1 2">
    <name type="scientific">Dyadobacter helix</name>
    <dbReference type="NCBI Taxonomy" id="2822344"/>
    <lineage>
        <taxon>Bacteria</taxon>
        <taxon>Pseudomonadati</taxon>
        <taxon>Bacteroidota</taxon>
        <taxon>Cytophagia</taxon>
        <taxon>Cytophagales</taxon>
        <taxon>Spirosomataceae</taxon>
        <taxon>Dyadobacter</taxon>
    </lineage>
</organism>
<reference evidence="1" key="1">
    <citation type="submission" date="2021-04" db="EMBL/GenBank/DDBJ databases">
        <authorList>
            <person name="Rodrigo-Torres L."/>
            <person name="Arahal R. D."/>
            <person name="Lucena T."/>
        </authorList>
    </citation>
    <scope>NUCLEOTIDE SEQUENCE</scope>
    <source>
        <strain evidence="1">CECT 9275</strain>
    </source>
</reference>
<sequence length="372" mass="44119">MNNKFLFVVSEFFPAGAQRQMYELDLEFKKRKINIEILSLLPLNSHPYFPDFFYKVHLQLGTKVRFISSYRANNLLKKMQVRMGLDNKDTLKAYFEEFRSVFFMGEYVFHSLQERVKTFNIERYNIFIMCSRFQGEYYRVIDKGFKYNFISGFDTDEQVAYEFEGYSQYRHTYLPLLLKPTLDYKTWKFKNIDSEKKIGIFTRLSKDKPLDPFFYVFKLLLELNVKVQLHIFGAGVVEEAGYDRYINTLGIKGSVLFRGHQEDIKETINKEQLDLIWFQGYLNRPAGYAGFDACLTGTPQLFWDFYDGNNSDINNLDSVYPHFKHIGNFLNASLKVLNDKNYAETLAQRQFSDVFNNRNMSFGFENIKYLFT</sequence>
<evidence type="ECO:0000313" key="2">
    <source>
        <dbReference type="Proteomes" id="UP000680038"/>
    </source>
</evidence>
<evidence type="ECO:0000313" key="1">
    <source>
        <dbReference type="EMBL" id="CAG4999712.1"/>
    </source>
</evidence>
<dbReference type="AlphaFoldDB" id="A0A916NBR6"/>
<accession>A0A916NBR6</accession>
<dbReference type="Proteomes" id="UP000680038">
    <property type="component" value="Unassembled WGS sequence"/>
</dbReference>
<dbReference type="RefSeq" id="WP_215238934.1">
    <property type="nucleotide sequence ID" value="NZ_CAJRAF010000002.1"/>
</dbReference>
<dbReference type="Gene3D" id="3.40.50.2000">
    <property type="entry name" value="Glycogen Phosphorylase B"/>
    <property type="match status" value="1"/>
</dbReference>